<dbReference type="Proteomes" id="UP000784294">
    <property type="component" value="Unassembled WGS sequence"/>
</dbReference>
<gene>
    <name evidence="2" type="ORF">PXEA_LOCUS21812</name>
</gene>
<reference evidence="2" key="1">
    <citation type="submission" date="2018-11" db="EMBL/GenBank/DDBJ databases">
        <authorList>
            <consortium name="Pathogen Informatics"/>
        </authorList>
    </citation>
    <scope>NUCLEOTIDE SEQUENCE</scope>
</reference>
<evidence type="ECO:0000313" key="3">
    <source>
        <dbReference type="Proteomes" id="UP000784294"/>
    </source>
</evidence>
<evidence type="ECO:0000313" key="2">
    <source>
        <dbReference type="EMBL" id="VEL28372.1"/>
    </source>
</evidence>
<dbReference type="AlphaFoldDB" id="A0A448X560"/>
<name>A0A448X560_9PLAT</name>
<feature type="region of interest" description="Disordered" evidence="1">
    <location>
        <begin position="229"/>
        <end position="271"/>
    </location>
</feature>
<sequence length="283" mass="31462">MKELTKQINALRDELRRVSISDDAGQSLCSSTTNSIICGPVNKAAAPRRRSALPSFTNLLGKTELPSVFAAGPTTPLLSSRARRLTTHQPMQQSWSQEAAKLGHLSDTPHLAGATVPRPRKRMTINAINHDSVSGMAGHLSLKWHRGPTSSVTAQSGREPCDGPPRLGGLSAWRTERKRRRFSEFVATRPRRVWQARKPAKVVCSHTQSQVSASLCDLVHSRLQEEDSQYLAPPSLPEQSTNKLPLKRNSRTRSYDMLNRSSQKKLRADRKYSDPLCQTRVSL</sequence>
<keyword evidence="3" id="KW-1185">Reference proteome</keyword>
<dbReference type="EMBL" id="CAAALY010094588">
    <property type="protein sequence ID" value="VEL28372.1"/>
    <property type="molecule type" value="Genomic_DNA"/>
</dbReference>
<evidence type="ECO:0000256" key="1">
    <source>
        <dbReference type="SAM" id="MobiDB-lite"/>
    </source>
</evidence>
<accession>A0A448X560</accession>
<organism evidence="2 3">
    <name type="scientific">Protopolystoma xenopodis</name>
    <dbReference type="NCBI Taxonomy" id="117903"/>
    <lineage>
        <taxon>Eukaryota</taxon>
        <taxon>Metazoa</taxon>
        <taxon>Spiralia</taxon>
        <taxon>Lophotrochozoa</taxon>
        <taxon>Platyhelminthes</taxon>
        <taxon>Monogenea</taxon>
        <taxon>Polyopisthocotylea</taxon>
        <taxon>Polystomatidea</taxon>
        <taxon>Polystomatidae</taxon>
        <taxon>Protopolystoma</taxon>
    </lineage>
</organism>
<proteinExistence type="predicted"/>
<protein>
    <submittedName>
        <fullName evidence="2">Uncharacterized protein</fullName>
    </submittedName>
</protein>
<comment type="caution">
    <text evidence="2">The sequence shown here is derived from an EMBL/GenBank/DDBJ whole genome shotgun (WGS) entry which is preliminary data.</text>
</comment>
<feature type="region of interest" description="Disordered" evidence="1">
    <location>
        <begin position="147"/>
        <end position="174"/>
    </location>
</feature>